<dbReference type="Gene3D" id="2.60.40.10">
    <property type="entry name" value="Immunoglobulins"/>
    <property type="match status" value="1"/>
</dbReference>
<evidence type="ECO:0000313" key="1">
    <source>
        <dbReference type="EMBL" id="KAF7998094.1"/>
    </source>
</evidence>
<dbReference type="SUPFAM" id="SSF81296">
    <property type="entry name" value="E set domains"/>
    <property type="match status" value="1"/>
</dbReference>
<name>A0A834Y6E4_APHGI</name>
<dbReference type="InterPro" id="IPR013783">
    <property type="entry name" value="Ig-like_fold"/>
</dbReference>
<gene>
    <name evidence="1" type="ORF">HCN44_009492</name>
</gene>
<proteinExistence type="predicted"/>
<reference evidence="1 2" key="1">
    <citation type="submission" date="2020-08" db="EMBL/GenBank/DDBJ databases">
        <title>Aphidius gifuensis genome sequencing and assembly.</title>
        <authorList>
            <person name="Du Z."/>
        </authorList>
    </citation>
    <scope>NUCLEOTIDE SEQUENCE [LARGE SCALE GENOMIC DNA]</scope>
    <source>
        <strain evidence="1">YNYX2018</strain>
        <tissue evidence="1">Adults</tissue>
    </source>
</reference>
<dbReference type="AlphaFoldDB" id="A0A834Y6E4"/>
<accession>A0A834Y6E4</accession>
<protein>
    <submittedName>
        <fullName evidence="1">Uncharacterized protein</fullName>
    </submittedName>
</protein>
<evidence type="ECO:0000313" key="2">
    <source>
        <dbReference type="Proteomes" id="UP000639338"/>
    </source>
</evidence>
<dbReference type="Proteomes" id="UP000639338">
    <property type="component" value="Unassembled WGS sequence"/>
</dbReference>
<dbReference type="InterPro" id="IPR014756">
    <property type="entry name" value="Ig_E-set"/>
</dbReference>
<organism evidence="1 2">
    <name type="scientific">Aphidius gifuensis</name>
    <name type="common">Parasitoid wasp</name>
    <dbReference type="NCBI Taxonomy" id="684658"/>
    <lineage>
        <taxon>Eukaryota</taxon>
        <taxon>Metazoa</taxon>
        <taxon>Ecdysozoa</taxon>
        <taxon>Arthropoda</taxon>
        <taxon>Hexapoda</taxon>
        <taxon>Insecta</taxon>
        <taxon>Pterygota</taxon>
        <taxon>Neoptera</taxon>
        <taxon>Endopterygota</taxon>
        <taxon>Hymenoptera</taxon>
        <taxon>Apocrita</taxon>
        <taxon>Ichneumonoidea</taxon>
        <taxon>Braconidae</taxon>
        <taxon>Aphidiinae</taxon>
        <taxon>Aphidius</taxon>
    </lineage>
</organism>
<comment type="caution">
    <text evidence="1">The sequence shown here is derived from an EMBL/GenBank/DDBJ whole genome shotgun (WGS) entry which is preliminary data.</text>
</comment>
<sequence length="78" mass="8859">MIIKLQVVDVSNNYLLDLEAWGVKIIDVSGIDLSIEVRSPIDSPVGIWQFNIETTTSGSKELPNIYQYDKDIYLLFNP</sequence>
<dbReference type="EMBL" id="JACMRX010000001">
    <property type="protein sequence ID" value="KAF7998094.1"/>
    <property type="molecule type" value="Genomic_DNA"/>
</dbReference>
<dbReference type="OrthoDB" id="437511at2759"/>
<keyword evidence="2" id="KW-1185">Reference proteome</keyword>